<protein>
    <submittedName>
        <fullName evidence="2">CinA family protein</fullName>
    </submittedName>
</protein>
<evidence type="ECO:0000313" key="3">
    <source>
        <dbReference type="Proteomes" id="UP000536835"/>
    </source>
</evidence>
<dbReference type="Proteomes" id="UP000536835">
    <property type="component" value="Unassembled WGS sequence"/>
</dbReference>
<dbReference type="RefSeq" id="WP_173195772.1">
    <property type="nucleotide sequence ID" value="NZ_JABFCX010000002.1"/>
</dbReference>
<dbReference type="InterPro" id="IPR008136">
    <property type="entry name" value="CinA_C"/>
</dbReference>
<organism evidence="2 3">
    <name type="scientific">Parvularcula mediterranea</name>
    <dbReference type="NCBI Taxonomy" id="2732508"/>
    <lineage>
        <taxon>Bacteria</taxon>
        <taxon>Pseudomonadati</taxon>
        <taxon>Pseudomonadota</taxon>
        <taxon>Alphaproteobacteria</taxon>
        <taxon>Parvularculales</taxon>
        <taxon>Parvularculaceae</taxon>
        <taxon>Parvularcula</taxon>
    </lineage>
</organism>
<reference evidence="2 3" key="1">
    <citation type="submission" date="2020-05" db="EMBL/GenBank/DDBJ databases">
        <title>Parvularcula mediterraneae sp. nov., isolated from polypropylene straw from shallow seawater of the seashore of Laganas in Zakynthos island, Greece.</title>
        <authorList>
            <person name="Szabo I."/>
            <person name="Al-Omari J."/>
            <person name="Rado J."/>
            <person name="Szerdahelyi G.S."/>
        </authorList>
    </citation>
    <scope>NUCLEOTIDE SEQUENCE [LARGE SCALE GENOMIC DNA]</scope>
    <source>
        <strain evidence="2 3">ZS-1/3</strain>
    </source>
</reference>
<dbReference type="EMBL" id="JABFCX010000002">
    <property type="protein sequence ID" value="NNU14814.1"/>
    <property type="molecule type" value="Genomic_DNA"/>
</dbReference>
<keyword evidence="3" id="KW-1185">Reference proteome</keyword>
<comment type="caution">
    <text evidence="2">The sequence shown here is derived from an EMBL/GenBank/DDBJ whole genome shotgun (WGS) entry which is preliminary data.</text>
</comment>
<dbReference type="AlphaFoldDB" id="A0A7Y3W3U5"/>
<accession>A0A7Y3W3U5</accession>
<dbReference type="SUPFAM" id="SSF142433">
    <property type="entry name" value="CinA-like"/>
    <property type="match status" value="1"/>
</dbReference>
<dbReference type="NCBIfam" id="TIGR00199">
    <property type="entry name" value="PncC_domain"/>
    <property type="match status" value="1"/>
</dbReference>
<name>A0A7Y3W3U5_9PROT</name>
<dbReference type="InterPro" id="IPR036653">
    <property type="entry name" value="CinA-like_C"/>
</dbReference>
<sequence length="165" mass="17049">MTDRQSIALVDEIIARASTEGLTIATAESCTGGMISSALTSVPGSSAAFTFGFVTYANGAKTSLLGVSEDILDEHGAVSREVAFDMAFGARQRASADIAVSVTGVAGPGGGTDEKPVGLVWFGLSGSFGTITERRVFPAGSRDFIRMQAARTALRLILRGIELSV</sequence>
<feature type="domain" description="CinA C-terminal" evidence="1">
    <location>
        <begin position="9"/>
        <end position="159"/>
    </location>
</feature>
<evidence type="ECO:0000313" key="2">
    <source>
        <dbReference type="EMBL" id="NNU14814.1"/>
    </source>
</evidence>
<dbReference type="Pfam" id="PF02464">
    <property type="entry name" value="CinA"/>
    <property type="match status" value="1"/>
</dbReference>
<dbReference type="Gene3D" id="3.90.950.20">
    <property type="entry name" value="CinA-like"/>
    <property type="match status" value="1"/>
</dbReference>
<gene>
    <name evidence="2" type="ORF">HK107_00575</name>
</gene>
<proteinExistence type="predicted"/>
<evidence type="ECO:0000259" key="1">
    <source>
        <dbReference type="Pfam" id="PF02464"/>
    </source>
</evidence>